<proteinExistence type="inferred from homology"/>
<dbReference type="CDD" id="cd13969">
    <property type="entry name" value="ADCK1-like"/>
    <property type="match status" value="1"/>
</dbReference>
<evidence type="ECO:0000313" key="3">
    <source>
        <dbReference type="EMBL" id="KAG8223899.1"/>
    </source>
</evidence>
<dbReference type="PANTHER" id="PTHR43173">
    <property type="entry name" value="ABC1 FAMILY PROTEIN"/>
    <property type="match status" value="1"/>
</dbReference>
<comment type="caution">
    <text evidence="3">The sequence shown here is derived from an EMBL/GenBank/DDBJ whole genome shotgun (WGS) entry which is preliminary data.</text>
</comment>
<dbReference type="InterPro" id="IPR045307">
    <property type="entry name" value="ADCK1_dom"/>
</dbReference>
<feature type="domain" description="ABC1 atypical kinase-like" evidence="2">
    <location>
        <begin position="122"/>
        <end position="359"/>
    </location>
</feature>
<dbReference type="PANTHER" id="PTHR43173:SF19">
    <property type="entry name" value="AARF DOMAIN-CONTAINING PROTEIN KINASE 1"/>
    <property type="match status" value="1"/>
</dbReference>
<sequence length="537" mass="60629">MKMMSSRRLLKFAIFAGTSVGGLTLAVNKFGDPDSIGVIRFGRAATTVLDIARLYKRTLYAKKFDVESAEYKELRSKVHTEGAQKLLALCRKNGGMFVKVGQHMGALDYLLPAEYVECMKVLHSKAPESSLKDILKVVKKELGRDPADLFDEFDPSPVGVASLAQVHRARLKSPAGSGKGEVVAVKVQHPCVRSNADADLKTMEWLVEETKRNIPLELDFSLEGHNAEKAQDLFSKFPWLKVPKVYWDLSTSRVLTMEYVEGAGQVNDLEYIKKEGIDPFLLASRLGNLYSEMIFRSGFVHSDPHPGNILVRKKGKILGDVEIILLDHGLYADLTEDFRARYSRLWLHILNGNREGMKKEGVSMGIAEPLYALFVCMVSGRTWDAISRGLETTKFTTDEKAAFQKEIPNLLPQISDVLATVDRQMLLILKTNDLLRGIEYTLKTHQRMASFRVMLELCIKSYYNERLNQSYGSLERIGVSLELRWMLLRLYVYYALLPLQRLLQMVPSMNSLHVASIRVIADRAVEFLPKLTSSASW</sequence>
<reference evidence="3" key="1">
    <citation type="submission" date="2013-04" db="EMBL/GenBank/DDBJ databases">
        <authorList>
            <person name="Qu J."/>
            <person name="Murali S.C."/>
            <person name="Bandaranaike D."/>
            <person name="Bellair M."/>
            <person name="Blankenburg K."/>
            <person name="Chao H."/>
            <person name="Dinh H."/>
            <person name="Doddapaneni H."/>
            <person name="Downs B."/>
            <person name="Dugan-Rocha S."/>
            <person name="Elkadiri S."/>
            <person name="Gnanaolivu R.D."/>
            <person name="Hernandez B."/>
            <person name="Javaid M."/>
            <person name="Jayaseelan J.C."/>
            <person name="Lee S."/>
            <person name="Li M."/>
            <person name="Ming W."/>
            <person name="Munidasa M."/>
            <person name="Muniz J."/>
            <person name="Nguyen L."/>
            <person name="Ongeri F."/>
            <person name="Osuji N."/>
            <person name="Pu L.-L."/>
            <person name="Puazo M."/>
            <person name="Qu C."/>
            <person name="Quiroz J."/>
            <person name="Raj R."/>
            <person name="Weissenberger G."/>
            <person name="Xin Y."/>
            <person name="Zou X."/>
            <person name="Han Y."/>
            <person name="Richards S."/>
            <person name="Worley K."/>
            <person name="Muzny D."/>
            <person name="Gibbs R."/>
        </authorList>
    </citation>
    <scope>NUCLEOTIDE SEQUENCE</scope>
    <source>
        <strain evidence="3">Sampled in the wild</strain>
    </source>
</reference>
<dbReference type="InterPro" id="IPR004147">
    <property type="entry name" value="ABC1_dom"/>
</dbReference>
<keyword evidence="4" id="KW-1185">Reference proteome</keyword>
<dbReference type="AlphaFoldDB" id="A0A8K0JWV9"/>
<dbReference type="InterPro" id="IPR051130">
    <property type="entry name" value="Mito_struct-func_regulator"/>
</dbReference>
<dbReference type="GO" id="GO:0005743">
    <property type="term" value="C:mitochondrial inner membrane"/>
    <property type="evidence" value="ECO:0007669"/>
    <property type="project" value="TreeGrafter"/>
</dbReference>
<dbReference type="OrthoDB" id="427480at2759"/>
<name>A0A8K0JWV9_LADFU</name>
<gene>
    <name evidence="3" type="ORF">J437_LFUL001979</name>
</gene>
<organism evidence="3 4">
    <name type="scientific">Ladona fulva</name>
    <name type="common">Scarce chaser dragonfly</name>
    <name type="synonym">Libellula fulva</name>
    <dbReference type="NCBI Taxonomy" id="123851"/>
    <lineage>
        <taxon>Eukaryota</taxon>
        <taxon>Metazoa</taxon>
        <taxon>Ecdysozoa</taxon>
        <taxon>Arthropoda</taxon>
        <taxon>Hexapoda</taxon>
        <taxon>Insecta</taxon>
        <taxon>Pterygota</taxon>
        <taxon>Palaeoptera</taxon>
        <taxon>Odonata</taxon>
        <taxon>Epiprocta</taxon>
        <taxon>Anisoptera</taxon>
        <taxon>Libelluloidea</taxon>
        <taxon>Libellulidae</taxon>
        <taxon>Ladona</taxon>
    </lineage>
</organism>
<dbReference type="GO" id="GO:0007005">
    <property type="term" value="P:mitochondrion organization"/>
    <property type="evidence" value="ECO:0007669"/>
    <property type="project" value="TreeGrafter"/>
</dbReference>
<comment type="similarity">
    <text evidence="1">Belongs to the protein kinase superfamily. ADCK protein kinase family.</text>
</comment>
<evidence type="ECO:0000313" key="4">
    <source>
        <dbReference type="Proteomes" id="UP000792457"/>
    </source>
</evidence>
<dbReference type="EMBL" id="KZ308179">
    <property type="protein sequence ID" value="KAG8223899.1"/>
    <property type="molecule type" value="Genomic_DNA"/>
</dbReference>
<dbReference type="InterPro" id="IPR011009">
    <property type="entry name" value="Kinase-like_dom_sf"/>
</dbReference>
<accession>A0A8K0JWV9</accession>
<reference evidence="3" key="2">
    <citation type="submission" date="2017-10" db="EMBL/GenBank/DDBJ databases">
        <title>Ladona fulva Genome sequencing and assembly.</title>
        <authorList>
            <person name="Murali S."/>
            <person name="Richards S."/>
            <person name="Bandaranaike D."/>
            <person name="Bellair M."/>
            <person name="Blankenburg K."/>
            <person name="Chao H."/>
            <person name="Dinh H."/>
            <person name="Doddapaneni H."/>
            <person name="Dugan-Rocha S."/>
            <person name="Elkadiri S."/>
            <person name="Gnanaolivu R."/>
            <person name="Hernandez B."/>
            <person name="Skinner E."/>
            <person name="Javaid M."/>
            <person name="Lee S."/>
            <person name="Li M."/>
            <person name="Ming W."/>
            <person name="Munidasa M."/>
            <person name="Muniz J."/>
            <person name="Nguyen L."/>
            <person name="Hughes D."/>
            <person name="Osuji N."/>
            <person name="Pu L.-L."/>
            <person name="Puazo M."/>
            <person name="Qu C."/>
            <person name="Quiroz J."/>
            <person name="Raj R."/>
            <person name="Weissenberger G."/>
            <person name="Xin Y."/>
            <person name="Zou X."/>
            <person name="Han Y."/>
            <person name="Worley K."/>
            <person name="Muzny D."/>
            <person name="Gibbs R."/>
        </authorList>
    </citation>
    <scope>NUCLEOTIDE SEQUENCE</scope>
    <source>
        <strain evidence="3">Sampled in the wild</strain>
    </source>
</reference>
<dbReference type="Pfam" id="PF03109">
    <property type="entry name" value="ABC1"/>
    <property type="match status" value="1"/>
</dbReference>
<protein>
    <recommendedName>
        <fullName evidence="2">ABC1 atypical kinase-like domain-containing protein</fullName>
    </recommendedName>
</protein>
<dbReference type="SUPFAM" id="SSF56112">
    <property type="entry name" value="Protein kinase-like (PK-like)"/>
    <property type="match status" value="1"/>
</dbReference>
<evidence type="ECO:0000256" key="1">
    <source>
        <dbReference type="ARBA" id="ARBA00009670"/>
    </source>
</evidence>
<dbReference type="Proteomes" id="UP000792457">
    <property type="component" value="Unassembled WGS sequence"/>
</dbReference>
<evidence type="ECO:0000259" key="2">
    <source>
        <dbReference type="Pfam" id="PF03109"/>
    </source>
</evidence>
<dbReference type="GO" id="GO:0055088">
    <property type="term" value="P:lipid homeostasis"/>
    <property type="evidence" value="ECO:0007669"/>
    <property type="project" value="TreeGrafter"/>
</dbReference>